<name>A0ABV5FYT1_9MICC</name>
<reference evidence="2 3" key="1">
    <citation type="submission" date="2024-09" db="EMBL/GenBank/DDBJ databases">
        <authorList>
            <person name="Sun Q."/>
            <person name="Mori K."/>
        </authorList>
    </citation>
    <scope>NUCLEOTIDE SEQUENCE [LARGE SCALE GENOMIC DNA]</scope>
    <source>
        <strain evidence="2 3">CCM 7609</strain>
    </source>
</reference>
<evidence type="ECO:0000313" key="2">
    <source>
        <dbReference type="EMBL" id="MFB9071829.1"/>
    </source>
</evidence>
<feature type="compositionally biased region" description="Low complexity" evidence="1">
    <location>
        <begin position="131"/>
        <end position="160"/>
    </location>
</feature>
<protein>
    <submittedName>
        <fullName evidence="2">Uncharacterized protein</fullName>
    </submittedName>
</protein>
<feature type="compositionally biased region" description="Polar residues" evidence="1">
    <location>
        <begin position="104"/>
        <end position="124"/>
    </location>
</feature>
<dbReference type="EMBL" id="JBHMFI010000001">
    <property type="protein sequence ID" value="MFB9071829.1"/>
    <property type="molecule type" value="Genomic_DNA"/>
</dbReference>
<feature type="compositionally biased region" description="Low complexity" evidence="1">
    <location>
        <begin position="34"/>
        <end position="47"/>
    </location>
</feature>
<comment type="caution">
    <text evidence="2">The sequence shown here is derived from an EMBL/GenBank/DDBJ whole genome shotgun (WGS) entry which is preliminary data.</text>
</comment>
<feature type="compositionally biased region" description="Low complexity" evidence="1">
    <location>
        <begin position="65"/>
        <end position="82"/>
    </location>
</feature>
<gene>
    <name evidence="2" type="ORF">ACFFX0_11700</name>
</gene>
<evidence type="ECO:0000256" key="1">
    <source>
        <dbReference type="SAM" id="MobiDB-lite"/>
    </source>
</evidence>
<dbReference type="Proteomes" id="UP001589575">
    <property type="component" value="Unassembled WGS sequence"/>
</dbReference>
<keyword evidence="3" id="KW-1185">Reference proteome</keyword>
<accession>A0ABV5FYT1</accession>
<feature type="region of interest" description="Disordered" evidence="1">
    <location>
        <begin position="1"/>
        <end position="84"/>
    </location>
</feature>
<organism evidence="2 3">
    <name type="scientific">Citricoccus parietis</name>
    <dbReference type="NCBI Taxonomy" id="592307"/>
    <lineage>
        <taxon>Bacteria</taxon>
        <taxon>Bacillati</taxon>
        <taxon>Actinomycetota</taxon>
        <taxon>Actinomycetes</taxon>
        <taxon>Micrococcales</taxon>
        <taxon>Micrococcaceae</taxon>
        <taxon>Citricoccus</taxon>
    </lineage>
</organism>
<feature type="compositionally biased region" description="Pro residues" evidence="1">
    <location>
        <begin position="161"/>
        <end position="178"/>
    </location>
</feature>
<sequence length="195" mass="21159">MPTVGPRTPDAGPAGFLTSDHPVSRGPTHWIDQPRSTRCRTTPRSNRAVPSSALPHNARGRRRTPNTARPARGAWRPAGGRPSWSWWTERSRSMRCASPWSGCRRSSGTADWSWTPTPRSSTGWHSRRTSRTPSSRPGTVPWPTISTSSAWTAAGWSPAAARPPLPIRTGPRPGPGPITSPSWEPRITPTAPSGI</sequence>
<feature type="region of interest" description="Disordered" evidence="1">
    <location>
        <begin position="97"/>
        <end position="195"/>
    </location>
</feature>
<evidence type="ECO:0000313" key="3">
    <source>
        <dbReference type="Proteomes" id="UP001589575"/>
    </source>
</evidence>
<proteinExistence type="predicted"/>